<reference evidence="3" key="1">
    <citation type="journal article" date="2017" name="Front. Plant Sci.">
        <title>Climate Clever Clovers: New Paradigm to Reduce the Environmental Footprint of Ruminants by Breeding Low Methanogenic Forages Utilizing Haplotype Variation.</title>
        <authorList>
            <person name="Kaur P."/>
            <person name="Appels R."/>
            <person name="Bayer P.E."/>
            <person name="Keeble-Gagnere G."/>
            <person name="Wang J."/>
            <person name="Hirakawa H."/>
            <person name="Shirasawa K."/>
            <person name="Vercoe P."/>
            <person name="Stefanova K."/>
            <person name="Durmic Z."/>
            <person name="Nichols P."/>
            <person name="Revell C."/>
            <person name="Isobe S.N."/>
            <person name="Edwards D."/>
            <person name="Erskine W."/>
        </authorList>
    </citation>
    <scope>NUCLEOTIDE SEQUENCE [LARGE SCALE GENOMIC DNA]</scope>
    <source>
        <strain evidence="3">cv. Daliak</strain>
    </source>
</reference>
<sequence length="66" mass="7616">MVCSMVISVNGQFRGFLEKRTRTKRKVYPKWRMRRGQGWGRILGLSGGVFHTPIMPLSIIHIITCL</sequence>
<evidence type="ECO:0000256" key="1">
    <source>
        <dbReference type="SAM" id="Phobius"/>
    </source>
</evidence>
<accession>A0A2Z6PRD5</accession>
<proteinExistence type="predicted"/>
<keyword evidence="3" id="KW-1185">Reference proteome</keyword>
<dbReference type="EMBL" id="DF974631">
    <property type="protein sequence ID" value="GAU49809.1"/>
    <property type="molecule type" value="Genomic_DNA"/>
</dbReference>
<keyword evidence="1" id="KW-0812">Transmembrane</keyword>
<organism evidence="2 3">
    <name type="scientific">Trifolium subterraneum</name>
    <name type="common">Subterranean clover</name>
    <dbReference type="NCBI Taxonomy" id="3900"/>
    <lineage>
        <taxon>Eukaryota</taxon>
        <taxon>Viridiplantae</taxon>
        <taxon>Streptophyta</taxon>
        <taxon>Embryophyta</taxon>
        <taxon>Tracheophyta</taxon>
        <taxon>Spermatophyta</taxon>
        <taxon>Magnoliopsida</taxon>
        <taxon>eudicotyledons</taxon>
        <taxon>Gunneridae</taxon>
        <taxon>Pentapetalae</taxon>
        <taxon>rosids</taxon>
        <taxon>fabids</taxon>
        <taxon>Fabales</taxon>
        <taxon>Fabaceae</taxon>
        <taxon>Papilionoideae</taxon>
        <taxon>50 kb inversion clade</taxon>
        <taxon>NPAAA clade</taxon>
        <taxon>Hologalegina</taxon>
        <taxon>IRL clade</taxon>
        <taxon>Trifolieae</taxon>
        <taxon>Trifolium</taxon>
    </lineage>
</organism>
<keyword evidence="1" id="KW-1133">Transmembrane helix</keyword>
<protein>
    <submittedName>
        <fullName evidence="2">Uncharacterized protein</fullName>
    </submittedName>
</protein>
<evidence type="ECO:0000313" key="2">
    <source>
        <dbReference type="EMBL" id="GAU49809.1"/>
    </source>
</evidence>
<feature type="transmembrane region" description="Helical" evidence="1">
    <location>
        <begin position="42"/>
        <end position="63"/>
    </location>
</feature>
<dbReference type="Proteomes" id="UP000242715">
    <property type="component" value="Unassembled WGS sequence"/>
</dbReference>
<keyword evidence="1" id="KW-0472">Membrane</keyword>
<evidence type="ECO:0000313" key="3">
    <source>
        <dbReference type="Proteomes" id="UP000242715"/>
    </source>
</evidence>
<dbReference type="AlphaFoldDB" id="A0A2Z6PRD5"/>
<gene>
    <name evidence="2" type="ORF">TSUD_194620</name>
</gene>
<name>A0A2Z6PRD5_TRISU</name>